<protein>
    <recommendedName>
        <fullName evidence="3">Viral aspartic protease</fullName>
    </recommendedName>
</protein>
<evidence type="ECO:0000313" key="1">
    <source>
        <dbReference type="EMBL" id="PTR13402.1"/>
    </source>
</evidence>
<organism evidence="1 2">
    <name type="scientific">Cereibacter azotoformans</name>
    <dbReference type="NCBI Taxonomy" id="43057"/>
    <lineage>
        <taxon>Bacteria</taxon>
        <taxon>Pseudomonadati</taxon>
        <taxon>Pseudomonadota</taxon>
        <taxon>Alphaproteobacteria</taxon>
        <taxon>Rhodobacterales</taxon>
        <taxon>Paracoccaceae</taxon>
        <taxon>Cereibacter</taxon>
    </lineage>
</organism>
<dbReference type="AlphaFoldDB" id="A0A2T5JTA5"/>
<name>A0A2T5JTA5_9RHOB</name>
<evidence type="ECO:0000313" key="2">
    <source>
        <dbReference type="Proteomes" id="UP000244060"/>
    </source>
</evidence>
<proteinExistence type="predicted"/>
<dbReference type="RefSeq" id="WP_244908353.1">
    <property type="nucleotide sequence ID" value="NZ_CP183927.1"/>
</dbReference>
<evidence type="ECO:0008006" key="3">
    <source>
        <dbReference type="Google" id="ProtNLM"/>
    </source>
</evidence>
<keyword evidence="2" id="KW-1185">Reference proteome</keyword>
<sequence>MVLMMLTRAPDAAVRLWSDRLRPVAWALICCGLTACGSSGKNVDPKFTGREVVTEGIEHYVTNHNGHSRVRINNAATQAEYDALGQFDDSNPATPAGYRNLIERAENAYANSVFVEVIARIDKDAEGHEKVVKVLRLTADQAPFDNVDSAGNPIGSGKYHFRGTGSFRVYARVDGGEVQTGVGDLEALTIDFDAGTAAIHLRTGLNETSRIETEIRADKLTFDILTGTFGGEITQTARVGGEILTAQGHLRGSISGDEASLTRQNEQMTTSGVFTADGARLSSDGIFWGSQLNYR</sequence>
<gene>
    <name evidence="1" type="ORF">C8J28_12232</name>
</gene>
<dbReference type="Proteomes" id="UP000244060">
    <property type="component" value="Unassembled WGS sequence"/>
</dbReference>
<reference evidence="1 2" key="1">
    <citation type="submission" date="2018-04" db="EMBL/GenBank/DDBJ databases">
        <title>Genomic Encyclopedia of Type Strains, Phase III (KMG-III): the genomes of soil and plant-associated and newly described type strains.</title>
        <authorList>
            <person name="Whitman W."/>
        </authorList>
    </citation>
    <scope>NUCLEOTIDE SEQUENCE [LARGE SCALE GENOMIC DNA]</scope>
    <source>
        <strain evidence="1 2">KA25</strain>
    </source>
</reference>
<dbReference type="EMBL" id="QAOT01000022">
    <property type="protein sequence ID" value="PTR13402.1"/>
    <property type="molecule type" value="Genomic_DNA"/>
</dbReference>
<accession>A0A2T5JTA5</accession>
<comment type="caution">
    <text evidence="1">The sequence shown here is derived from an EMBL/GenBank/DDBJ whole genome shotgun (WGS) entry which is preliminary data.</text>
</comment>